<name>A0A6N7W1V1_ACIFE</name>
<reference evidence="1 2" key="1">
    <citation type="submission" date="2019-08" db="EMBL/GenBank/DDBJ databases">
        <title>In-depth cultivation of the pig gut microbiome towards novel bacterial diversity and tailored functional studies.</title>
        <authorList>
            <person name="Wylensek D."/>
            <person name="Hitch T.C.A."/>
            <person name="Clavel T."/>
        </authorList>
    </citation>
    <scope>NUCLEOTIDE SEQUENCE [LARGE SCALE GENOMIC DNA]</scope>
    <source>
        <strain evidence="1 2">WCA-389-WT-5B</strain>
    </source>
</reference>
<dbReference type="Proteomes" id="UP000441455">
    <property type="component" value="Unassembled WGS sequence"/>
</dbReference>
<comment type="caution">
    <text evidence="1">The sequence shown here is derived from an EMBL/GenBank/DDBJ whole genome shotgun (WGS) entry which is preliminary data.</text>
</comment>
<evidence type="ECO:0000313" key="1">
    <source>
        <dbReference type="EMBL" id="MSS82483.1"/>
    </source>
</evidence>
<evidence type="ECO:0000313" key="2">
    <source>
        <dbReference type="Proteomes" id="UP000441455"/>
    </source>
</evidence>
<dbReference type="EMBL" id="VULN01000010">
    <property type="protein sequence ID" value="MSS82483.1"/>
    <property type="molecule type" value="Genomic_DNA"/>
</dbReference>
<proteinExistence type="predicted"/>
<accession>A0A6N7W1V1</accession>
<organism evidence="1 2">
    <name type="scientific">Acidaminococcus fermentans</name>
    <dbReference type="NCBI Taxonomy" id="905"/>
    <lineage>
        <taxon>Bacteria</taxon>
        <taxon>Bacillati</taxon>
        <taxon>Bacillota</taxon>
        <taxon>Negativicutes</taxon>
        <taxon>Acidaminococcales</taxon>
        <taxon>Acidaminococcaceae</taxon>
        <taxon>Acidaminococcus</taxon>
    </lineage>
</organism>
<dbReference type="RefSeq" id="WP_106787900.1">
    <property type="nucleotide sequence ID" value="NZ_JBQHVM010000001.1"/>
</dbReference>
<sequence>MDITYNKVTRIVWVKAGKKTYHFRLTINGLQELEAVAFGGKSYFDFQKVHNTMPLAALMEAYRIMLFAAGDKEESKAAGKVIEAISLEEGIQQAEAVFFITLAVSGIFGVKQSNEMLKTMKVKSKDLVEEKEEAKQEKTEKNV</sequence>
<gene>
    <name evidence="1" type="ORF">FX155_07740</name>
</gene>
<dbReference type="AlphaFoldDB" id="A0A6N7W1V1"/>
<dbReference type="OrthoDB" id="3034823at2"/>
<protein>
    <submittedName>
        <fullName evidence="1">Uncharacterized protein</fullName>
    </submittedName>
</protein>